<dbReference type="GO" id="GO:0050566">
    <property type="term" value="F:asparaginyl-tRNA synthase (glutamine-hydrolyzing) activity"/>
    <property type="evidence" value="ECO:0007669"/>
    <property type="project" value="RHEA"/>
</dbReference>
<dbReference type="GO" id="GO:0005524">
    <property type="term" value="F:ATP binding"/>
    <property type="evidence" value="ECO:0007669"/>
    <property type="project" value="UniProtKB-KW"/>
</dbReference>
<feature type="region of interest" description="Disordered" evidence="12">
    <location>
        <begin position="276"/>
        <end position="295"/>
    </location>
</feature>
<dbReference type="PANTHER" id="PTHR11659:SF0">
    <property type="entry name" value="GLUTAMYL-TRNA(GLN) AMIDOTRANSFERASE SUBUNIT B, MITOCHONDRIAL"/>
    <property type="match status" value="1"/>
</dbReference>
<proteinExistence type="inferred from homology"/>
<keyword evidence="6 11" id="KW-0067">ATP-binding</keyword>
<dbReference type="EC" id="6.3.5.-" evidence="11"/>
<evidence type="ECO:0000313" key="15">
    <source>
        <dbReference type="Proteomes" id="UP000235739"/>
    </source>
</evidence>
<dbReference type="NCBIfam" id="NF004012">
    <property type="entry name" value="PRK05477.1-2"/>
    <property type="match status" value="1"/>
</dbReference>
<comment type="caution">
    <text evidence="14">The sequence shown here is derived from an EMBL/GenBank/DDBJ whole genome shotgun (WGS) entry which is preliminary data.</text>
</comment>
<dbReference type="InterPro" id="IPR017958">
    <property type="entry name" value="Gln-tRNA_amidoTrfase_suB_CS"/>
</dbReference>
<dbReference type="InterPro" id="IPR023168">
    <property type="entry name" value="GatB_Yqey_C_2"/>
</dbReference>
<organism evidence="14 15">
    <name type="scientific">Glutamicibacter arilaitensis</name>
    <dbReference type="NCBI Taxonomy" id="256701"/>
    <lineage>
        <taxon>Bacteria</taxon>
        <taxon>Bacillati</taxon>
        <taxon>Actinomycetota</taxon>
        <taxon>Actinomycetes</taxon>
        <taxon>Micrococcales</taxon>
        <taxon>Micrococcaceae</taxon>
        <taxon>Glutamicibacter</taxon>
    </lineage>
</organism>
<evidence type="ECO:0000256" key="4">
    <source>
        <dbReference type="ARBA" id="ARBA00022598"/>
    </source>
</evidence>
<reference evidence="14 15" key="1">
    <citation type="journal article" date="2017" name="Elife">
        <title>Extensive horizontal gene transfer in cheese-associated bacteria.</title>
        <authorList>
            <person name="Bonham K.S."/>
            <person name="Wolfe B.E."/>
            <person name="Dutton R.J."/>
        </authorList>
    </citation>
    <scope>NUCLEOTIDE SEQUENCE [LARGE SCALE GENOMIC DNA]</scope>
    <source>
        <strain evidence="14 15">JB182</strain>
    </source>
</reference>
<keyword evidence="5 11" id="KW-0547">Nucleotide-binding</keyword>
<dbReference type="SUPFAM" id="SSF55931">
    <property type="entry name" value="Glutamine synthetase/guanido kinase"/>
    <property type="match status" value="1"/>
</dbReference>
<dbReference type="InterPro" id="IPR018027">
    <property type="entry name" value="Asn/Gln_amidotransferase"/>
</dbReference>
<evidence type="ECO:0000256" key="8">
    <source>
        <dbReference type="ARBA" id="ARBA00024799"/>
    </source>
</evidence>
<evidence type="ECO:0000256" key="5">
    <source>
        <dbReference type="ARBA" id="ARBA00022741"/>
    </source>
</evidence>
<comment type="catalytic activity">
    <reaction evidence="9 11">
        <text>L-aspartyl-tRNA(Asn) + L-glutamine + ATP + H2O = L-asparaginyl-tRNA(Asn) + L-glutamate + ADP + phosphate + 2 H(+)</text>
        <dbReference type="Rhea" id="RHEA:14513"/>
        <dbReference type="Rhea" id="RHEA-COMP:9674"/>
        <dbReference type="Rhea" id="RHEA-COMP:9677"/>
        <dbReference type="ChEBI" id="CHEBI:15377"/>
        <dbReference type="ChEBI" id="CHEBI:15378"/>
        <dbReference type="ChEBI" id="CHEBI:29985"/>
        <dbReference type="ChEBI" id="CHEBI:30616"/>
        <dbReference type="ChEBI" id="CHEBI:43474"/>
        <dbReference type="ChEBI" id="CHEBI:58359"/>
        <dbReference type="ChEBI" id="CHEBI:78515"/>
        <dbReference type="ChEBI" id="CHEBI:78516"/>
        <dbReference type="ChEBI" id="CHEBI:456216"/>
    </reaction>
</comment>
<evidence type="ECO:0000256" key="12">
    <source>
        <dbReference type="SAM" id="MobiDB-lite"/>
    </source>
</evidence>
<sequence>MSNYTDELVDFDTALDRYDPVLGFEVHVELNTKTKMFSDAPNAFGDAPNTNVTPVDLGLPGVLPVVNKTAVEYSILIGLALNCQIAQKCGFARKNYFYPDTPKNFQTSQYDDPIAFDGYLDIELEDGEVFRVEIERAHMEEDAGKLTHMGGATGRIQGADYSLVDYNRAGVPLVEIVTKPIVGAGKRAPELAKAYVAAVREIVKNLGVSDAKMERGNVRCDANVSLMPKGADKFGTRTETKNVNSLRAVEHAVHFEIERHAAVLDSGAKIVQETRHWHEDTRSTTSGRPKSDADDYRYFPEPDLVPIVTTAEWVEELRGRLPEPPAERRKRLKAEWGYADKEFRDVVNAGVLDEIEQTIAAGASAAVARKWWMGEIARLAKAADKDIADLGVTPATIVELNSLIEAKKINDKIARQVLEFVIAGEGTPSEIVEKRSLAVVNDDGALGKAVDDAMAAMPDVVEKIKGGKMQAIGALMGPVMKATRGQADAGRVREIVMEKLGL</sequence>
<dbReference type="NCBIfam" id="NF004014">
    <property type="entry name" value="PRK05477.1-4"/>
    <property type="match status" value="1"/>
</dbReference>
<dbReference type="InterPro" id="IPR017959">
    <property type="entry name" value="Asn/Gln-tRNA_amidoTrfase_suB/E"/>
</dbReference>
<evidence type="ECO:0000256" key="6">
    <source>
        <dbReference type="ARBA" id="ARBA00022840"/>
    </source>
</evidence>
<dbReference type="SUPFAM" id="SSF89095">
    <property type="entry name" value="GatB/YqeY motif"/>
    <property type="match status" value="1"/>
</dbReference>
<dbReference type="GO" id="GO:0016740">
    <property type="term" value="F:transferase activity"/>
    <property type="evidence" value="ECO:0007669"/>
    <property type="project" value="UniProtKB-KW"/>
</dbReference>
<evidence type="ECO:0000313" key="14">
    <source>
        <dbReference type="EMBL" id="PMQ21712.1"/>
    </source>
</evidence>
<evidence type="ECO:0000256" key="10">
    <source>
        <dbReference type="ARBA" id="ARBA00047913"/>
    </source>
</evidence>
<dbReference type="PROSITE" id="PS01234">
    <property type="entry name" value="GATB"/>
    <property type="match status" value="1"/>
</dbReference>
<evidence type="ECO:0000256" key="3">
    <source>
        <dbReference type="ARBA" id="ARBA00016923"/>
    </source>
</evidence>
<gene>
    <name evidence="11" type="primary">gatB</name>
    <name evidence="14" type="ORF">CIK84_09345</name>
</gene>
<keyword evidence="4 11" id="KW-0436">Ligase</keyword>
<dbReference type="EMBL" id="PNQX01000001">
    <property type="protein sequence ID" value="PMQ21712.1"/>
    <property type="molecule type" value="Genomic_DNA"/>
</dbReference>
<accession>A0A2N7S6E1</accession>
<dbReference type="NCBIfam" id="TIGR00133">
    <property type="entry name" value="gatB"/>
    <property type="match status" value="1"/>
</dbReference>
<dbReference type="OMA" id="ARKWWMG"/>
<dbReference type="NCBIfam" id="NF004013">
    <property type="entry name" value="PRK05477.1-3"/>
    <property type="match status" value="1"/>
</dbReference>
<dbReference type="InterPro" id="IPR003789">
    <property type="entry name" value="Asn/Gln_tRNA_amidoTrase-B-like"/>
</dbReference>
<evidence type="ECO:0000259" key="13">
    <source>
        <dbReference type="SMART" id="SM00845"/>
    </source>
</evidence>
<comment type="function">
    <text evidence="8 11">Allows the formation of correctly charged Asn-tRNA(Asn) or Gln-tRNA(Gln) through the transamidation of misacylated Asp-tRNA(Asn) or Glu-tRNA(Gln) in organisms which lack either or both of asparaginyl-tRNA or glutaminyl-tRNA synthetases. The reaction takes place in the presence of glutamine and ATP through an activated phospho-Asp-tRNA(Asn) or phospho-Glu-tRNA(Gln).</text>
</comment>
<dbReference type="GO" id="GO:0006412">
    <property type="term" value="P:translation"/>
    <property type="evidence" value="ECO:0007669"/>
    <property type="project" value="UniProtKB-UniRule"/>
</dbReference>
<dbReference type="InterPro" id="IPR004413">
    <property type="entry name" value="GatB"/>
</dbReference>
<keyword evidence="7 11" id="KW-0648">Protein biosynthesis</keyword>
<dbReference type="InterPro" id="IPR006075">
    <property type="entry name" value="Asn/Gln-tRNA_Trfase_suB/E_cat"/>
</dbReference>
<dbReference type="InterPro" id="IPR014746">
    <property type="entry name" value="Gln_synth/guanido_kin_cat_dom"/>
</dbReference>
<comment type="similarity">
    <text evidence="1 11">Belongs to the GatB/GatE family. GatB subfamily.</text>
</comment>
<dbReference type="GO" id="GO:0070681">
    <property type="term" value="P:glutaminyl-tRNAGln biosynthesis via transamidation"/>
    <property type="evidence" value="ECO:0007669"/>
    <property type="project" value="TreeGrafter"/>
</dbReference>
<dbReference type="Proteomes" id="UP000235739">
    <property type="component" value="Unassembled WGS sequence"/>
</dbReference>
<evidence type="ECO:0000256" key="7">
    <source>
        <dbReference type="ARBA" id="ARBA00022917"/>
    </source>
</evidence>
<dbReference type="GeneID" id="303184490"/>
<dbReference type="HAMAP" id="MF_00121">
    <property type="entry name" value="GatB"/>
    <property type="match status" value="1"/>
</dbReference>
<feature type="domain" description="Asn/Gln amidotransferase" evidence="13">
    <location>
        <begin position="353"/>
        <end position="500"/>
    </location>
</feature>
<evidence type="ECO:0000256" key="11">
    <source>
        <dbReference type="HAMAP-Rule" id="MF_00121"/>
    </source>
</evidence>
<dbReference type="SMART" id="SM00845">
    <property type="entry name" value="GatB_Yqey"/>
    <property type="match status" value="1"/>
</dbReference>
<evidence type="ECO:0000256" key="9">
    <source>
        <dbReference type="ARBA" id="ARBA00047380"/>
    </source>
</evidence>
<dbReference type="PANTHER" id="PTHR11659">
    <property type="entry name" value="GLUTAMYL-TRNA GLN AMIDOTRANSFERASE SUBUNIT B MITOCHONDRIAL AND PROKARYOTIC PET112-RELATED"/>
    <property type="match status" value="1"/>
</dbReference>
<dbReference type="GO" id="GO:0050567">
    <property type="term" value="F:glutaminyl-tRNA synthase (glutamine-hydrolyzing) activity"/>
    <property type="evidence" value="ECO:0007669"/>
    <property type="project" value="UniProtKB-UniRule"/>
</dbReference>
<dbReference type="Pfam" id="PF02934">
    <property type="entry name" value="GatB_N"/>
    <property type="match status" value="1"/>
</dbReference>
<comment type="catalytic activity">
    <reaction evidence="10 11">
        <text>L-glutamyl-tRNA(Gln) + L-glutamine + ATP + H2O = L-glutaminyl-tRNA(Gln) + L-glutamate + ADP + phosphate + H(+)</text>
        <dbReference type="Rhea" id="RHEA:17521"/>
        <dbReference type="Rhea" id="RHEA-COMP:9681"/>
        <dbReference type="Rhea" id="RHEA-COMP:9684"/>
        <dbReference type="ChEBI" id="CHEBI:15377"/>
        <dbReference type="ChEBI" id="CHEBI:15378"/>
        <dbReference type="ChEBI" id="CHEBI:29985"/>
        <dbReference type="ChEBI" id="CHEBI:30616"/>
        <dbReference type="ChEBI" id="CHEBI:43474"/>
        <dbReference type="ChEBI" id="CHEBI:58359"/>
        <dbReference type="ChEBI" id="CHEBI:78520"/>
        <dbReference type="ChEBI" id="CHEBI:78521"/>
        <dbReference type="ChEBI" id="CHEBI:456216"/>
    </reaction>
</comment>
<keyword evidence="14" id="KW-0808">Transferase</keyword>
<dbReference type="Gene3D" id="1.10.10.410">
    <property type="match status" value="1"/>
</dbReference>
<comment type="subunit">
    <text evidence="2 11">Heterotrimer of A, B and C subunits.</text>
</comment>
<protein>
    <recommendedName>
        <fullName evidence="3 11">Aspartyl/glutamyl-tRNA(Asn/Gln) amidotransferase subunit B</fullName>
        <shortName evidence="11">Asp/Glu-ADT subunit B</shortName>
        <ecNumber evidence="11">6.3.5.-</ecNumber>
    </recommendedName>
</protein>
<evidence type="ECO:0000256" key="2">
    <source>
        <dbReference type="ARBA" id="ARBA00011123"/>
    </source>
</evidence>
<dbReference type="AlphaFoldDB" id="A0A2N7S6E1"/>
<evidence type="ECO:0000256" key="1">
    <source>
        <dbReference type="ARBA" id="ARBA00005306"/>
    </source>
</evidence>
<dbReference type="Pfam" id="PF02637">
    <property type="entry name" value="GatB_Yqey"/>
    <property type="match status" value="1"/>
</dbReference>
<dbReference type="FunFam" id="1.10.10.410:FF:000001">
    <property type="entry name" value="Aspartyl/glutamyl-tRNA(Asn/Gln) amidotransferase subunit B"/>
    <property type="match status" value="1"/>
</dbReference>
<name>A0A2N7S6E1_9MICC</name>
<dbReference type="RefSeq" id="WP_013348243.1">
    <property type="nucleotide sequence ID" value="NZ_JBQDIL010000036.1"/>
</dbReference>